<keyword evidence="5" id="KW-0863">Zinc-finger</keyword>
<dbReference type="InterPro" id="IPR001965">
    <property type="entry name" value="Znf_PHD"/>
</dbReference>
<evidence type="ECO:0000256" key="4">
    <source>
        <dbReference type="ARBA" id="ARBA00022723"/>
    </source>
</evidence>
<name>A0A3Q2YII3_HIPCM</name>
<evidence type="ECO:0000259" key="11">
    <source>
        <dbReference type="PROSITE" id="PS51805"/>
    </source>
</evidence>
<protein>
    <recommendedName>
        <fullName evidence="11">PHD-type domain-containing protein</fullName>
    </recommendedName>
</protein>
<feature type="domain" description="PHD-type" evidence="11">
    <location>
        <begin position="115"/>
        <end position="222"/>
    </location>
</feature>
<keyword evidence="2" id="KW-1017">Isopeptide bond</keyword>
<dbReference type="PROSITE" id="PS51805">
    <property type="entry name" value="EPHD"/>
    <property type="match status" value="1"/>
</dbReference>
<reference evidence="12" key="1">
    <citation type="submission" date="2025-08" db="UniProtKB">
        <authorList>
            <consortium name="Ensembl"/>
        </authorList>
    </citation>
    <scope>IDENTIFICATION</scope>
</reference>
<evidence type="ECO:0000313" key="13">
    <source>
        <dbReference type="Proteomes" id="UP000264820"/>
    </source>
</evidence>
<dbReference type="InterPro" id="IPR052440">
    <property type="entry name" value="Trans_Reg/Chrom_Remod"/>
</dbReference>
<keyword evidence="6" id="KW-0862">Zinc</keyword>
<dbReference type="PANTHER" id="PTHR14955">
    <property type="entry name" value="RETINOIC ACID INDUCED 1/TRANSCRIPTION FACTOR 20"/>
    <property type="match status" value="1"/>
</dbReference>
<keyword evidence="3" id="KW-0597">Phosphoprotein</keyword>
<dbReference type="GO" id="GO:0006357">
    <property type="term" value="P:regulation of transcription by RNA polymerase II"/>
    <property type="evidence" value="ECO:0007669"/>
    <property type="project" value="TreeGrafter"/>
</dbReference>
<comment type="subcellular location">
    <subcellularLocation>
        <location evidence="1">Nucleus</location>
    </subcellularLocation>
</comment>
<dbReference type="AlphaFoldDB" id="A0A3Q2YII3"/>
<sequence length="312" mass="34589">MTLCLMDKGEGSLICCLCGLPANAMDLGDLHGPYYPKGYRVSNPKTSTPTSGPKGDKEDDSDSDSSSFSVGGGARKRSVPPSSWSHRPANQWWQKGLSPSRQRAADNSGSPAAKRACSEMWPTDVEDWYSPPVLPMEPREYWLHEDCAIWSAGIFLVKGRVYGLEESVKVAQETMCSACSAAGATLGCFFKGCPSKYHYRCALEADCVLIEENFSMKCKKHKVSAKTIFPSAVLFPGVSLATLRFASNFPSHSRTTKIMPKSGSDLNDCLCLTCWVVLFCYDFKMAPREWLPLQQLLYFLFFDFLPFITLLL</sequence>
<evidence type="ECO:0000256" key="8">
    <source>
        <dbReference type="ARBA" id="ARBA00023159"/>
    </source>
</evidence>
<dbReference type="PANTHER" id="PTHR14955:SF8">
    <property type="entry name" value="SI:CH211-165G14.1-RELATED"/>
    <property type="match status" value="1"/>
</dbReference>
<dbReference type="InterPro" id="IPR013083">
    <property type="entry name" value="Znf_RING/FYVE/PHD"/>
</dbReference>
<evidence type="ECO:0000256" key="10">
    <source>
        <dbReference type="SAM" id="MobiDB-lite"/>
    </source>
</evidence>
<accession>A0A3Q2YII3</accession>
<dbReference type="InterPro" id="IPR034732">
    <property type="entry name" value="EPHD"/>
</dbReference>
<dbReference type="OMA" id="WLHEDCC"/>
<keyword evidence="4" id="KW-0479">Metal-binding</keyword>
<dbReference type="SMART" id="SM00249">
    <property type="entry name" value="PHD"/>
    <property type="match status" value="1"/>
</dbReference>
<keyword evidence="13" id="KW-1185">Reference proteome</keyword>
<dbReference type="FunFam" id="3.30.40.10:FF:000116">
    <property type="entry name" value="Transcription factor 20 (AR1)"/>
    <property type="match status" value="1"/>
</dbReference>
<evidence type="ECO:0000256" key="3">
    <source>
        <dbReference type="ARBA" id="ARBA00022553"/>
    </source>
</evidence>
<evidence type="ECO:0000256" key="6">
    <source>
        <dbReference type="ARBA" id="ARBA00022833"/>
    </source>
</evidence>
<keyword evidence="9" id="KW-0539">Nucleus</keyword>
<dbReference type="GO" id="GO:0008270">
    <property type="term" value="F:zinc ion binding"/>
    <property type="evidence" value="ECO:0007669"/>
    <property type="project" value="UniProtKB-KW"/>
</dbReference>
<evidence type="ECO:0000256" key="7">
    <source>
        <dbReference type="ARBA" id="ARBA00022843"/>
    </source>
</evidence>
<dbReference type="Proteomes" id="UP000264820">
    <property type="component" value="Unplaced"/>
</dbReference>
<feature type="compositionally biased region" description="Polar residues" evidence="10">
    <location>
        <begin position="91"/>
        <end position="110"/>
    </location>
</feature>
<feature type="region of interest" description="Disordered" evidence="10">
    <location>
        <begin position="38"/>
        <end position="116"/>
    </location>
</feature>
<organism evidence="12 13">
    <name type="scientific">Hippocampus comes</name>
    <name type="common">Tiger tail seahorse</name>
    <dbReference type="NCBI Taxonomy" id="109280"/>
    <lineage>
        <taxon>Eukaryota</taxon>
        <taxon>Metazoa</taxon>
        <taxon>Chordata</taxon>
        <taxon>Craniata</taxon>
        <taxon>Vertebrata</taxon>
        <taxon>Euteleostomi</taxon>
        <taxon>Actinopterygii</taxon>
        <taxon>Neopterygii</taxon>
        <taxon>Teleostei</taxon>
        <taxon>Neoteleostei</taxon>
        <taxon>Acanthomorphata</taxon>
        <taxon>Syngnathiaria</taxon>
        <taxon>Syngnathiformes</taxon>
        <taxon>Syngnathoidei</taxon>
        <taxon>Syngnathidae</taxon>
        <taxon>Hippocampus</taxon>
    </lineage>
</organism>
<evidence type="ECO:0000256" key="5">
    <source>
        <dbReference type="ARBA" id="ARBA00022771"/>
    </source>
</evidence>
<evidence type="ECO:0000256" key="2">
    <source>
        <dbReference type="ARBA" id="ARBA00022499"/>
    </source>
</evidence>
<keyword evidence="8" id="KW-0010">Activator</keyword>
<evidence type="ECO:0000256" key="9">
    <source>
        <dbReference type="ARBA" id="ARBA00023242"/>
    </source>
</evidence>
<dbReference type="GeneTree" id="ENSGT00940000156922"/>
<dbReference type="Ensembl" id="ENSHCOT00000012617.1">
    <property type="protein sequence ID" value="ENSHCOP00000017896.1"/>
    <property type="gene ID" value="ENSHCOG00000002040.1"/>
</dbReference>
<evidence type="ECO:0000256" key="1">
    <source>
        <dbReference type="ARBA" id="ARBA00004123"/>
    </source>
</evidence>
<proteinExistence type="predicted"/>
<reference evidence="12" key="2">
    <citation type="submission" date="2025-09" db="UniProtKB">
        <authorList>
            <consortium name="Ensembl"/>
        </authorList>
    </citation>
    <scope>IDENTIFICATION</scope>
</reference>
<keyword evidence="7" id="KW-0832">Ubl conjugation</keyword>
<dbReference type="GO" id="GO:0005634">
    <property type="term" value="C:nucleus"/>
    <property type="evidence" value="ECO:0007669"/>
    <property type="project" value="UniProtKB-SubCell"/>
</dbReference>
<evidence type="ECO:0000313" key="12">
    <source>
        <dbReference type="Ensembl" id="ENSHCOP00000017896.1"/>
    </source>
</evidence>
<dbReference type="Pfam" id="PF13771">
    <property type="entry name" value="zf-HC5HC2H"/>
    <property type="match status" value="1"/>
</dbReference>
<dbReference type="Gene3D" id="3.30.40.10">
    <property type="entry name" value="Zinc/RING finger domain, C3HC4 (zinc finger)"/>
    <property type="match status" value="1"/>
</dbReference>
<dbReference type="STRING" id="109280.ENSHCOP00000017896"/>